<evidence type="ECO:0000313" key="11">
    <source>
        <dbReference type="EMBL" id="KDO33257.1"/>
    </source>
</evidence>
<feature type="domain" description="Peptidase M3A/M3B catalytic" evidence="10">
    <location>
        <begin position="230"/>
        <end position="687"/>
    </location>
</feature>
<evidence type="ECO:0000256" key="3">
    <source>
        <dbReference type="ARBA" id="ARBA00022723"/>
    </source>
</evidence>
<dbReference type="KEGG" id="spar:SPRG_02066"/>
<dbReference type="InterPro" id="IPR024079">
    <property type="entry name" value="MetalloPept_cat_dom_sf"/>
</dbReference>
<dbReference type="EMBL" id="KK583193">
    <property type="protein sequence ID" value="KDO33257.1"/>
    <property type="molecule type" value="Genomic_DNA"/>
</dbReference>
<dbReference type="GO" id="GO:0006508">
    <property type="term" value="P:proteolysis"/>
    <property type="evidence" value="ECO:0007669"/>
    <property type="project" value="UniProtKB-KW"/>
</dbReference>
<keyword evidence="5 9" id="KW-0862">Zinc</keyword>
<evidence type="ECO:0000256" key="9">
    <source>
        <dbReference type="RuleBase" id="RU003435"/>
    </source>
</evidence>
<dbReference type="PANTHER" id="PTHR43660:SF1">
    <property type="entry name" value="DIPEPTIDYL CARBOXYPEPTIDASE"/>
    <property type="match status" value="1"/>
</dbReference>
<dbReference type="InterPro" id="IPR024077">
    <property type="entry name" value="Neurolysin/TOP_dom2"/>
</dbReference>
<evidence type="ECO:0000256" key="5">
    <source>
        <dbReference type="ARBA" id="ARBA00022833"/>
    </source>
</evidence>
<dbReference type="Gene3D" id="3.40.390.10">
    <property type="entry name" value="Collagenase (Catalytic Domain)"/>
    <property type="match status" value="1"/>
</dbReference>
<dbReference type="InterPro" id="IPR001567">
    <property type="entry name" value="Pept_M3A_M3B_dom"/>
</dbReference>
<comment type="cofactor">
    <cofactor evidence="9">
        <name>Zn(2+)</name>
        <dbReference type="ChEBI" id="CHEBI:29105"/>
    </cofactor>
    <text evidence="9">Binds 1 zinc ion.</text>
</comment>
<evidence type="ECO:0000256" key="1">
    <source>
        <dbReference type="ARBA" id="ARBA00006040"/>
    </source>
</evidence>
<evidence type="ECO:0000256" key="7">
    <source>
        <dbReference type="ARBA" id="ARBA00024603"/>
    </source>
</evidence>
<accession>A0A067D2L1</accession>
<reference evidence="11 12" key="1">
    <citation type="journal article" date="2013" name="PLoS Genet.">
        <title>Distinctive expansion of potential virulence genes in the genome of the oomycete fish pathogen Saprolegnia parasitica.</title>
        <authorList>
            <person name="Jiang R.H."/>
            <person name="de Bruijn I."/>
            <person name="Haas B.J."/>
            <person name="Belmonte R."/>
            <person name="Lobach L."/>
            <person name="Christie J."/>
            <person name="van den Ackerveken G."/>
            <person name="Bottin A."/>
            <person name="Bulone V."/>
            <person name="Diaz-Moreno S.M."/>
            <person name="Dumas B."/>
            <person name="Fan L."/>
            <person name="Gaulin E."/>
            <person name="Govers F."/>
            <person name="Grenville-Briggs L.J."/>
            <person name="Horner N.R."/>
            <person name="Levin J.Z."/>
            <person name="Mammella M."/>
            <person name="Meijer H.J."/>
            <person name="Morris P."/>
            <person name="Nusbaum C."/>
            <person name="Oome S."/>
            <person name="Phillips A.J."/>
            <person name="van Rooyen D."/>
            <person name="Rzeszutek E."/>
            <person name="Saraiva M."/>
            <person name="Secombes C.J."/>
            <person name="Seidl M.F."/>
            <person name="Snel B."/>
            <person name="Stassen J.H."/>
            <person name="Sykes S."/>
            <person name="Tripathy S."/>
            <person name="van den Berg H."/>
            <person name="Vega-Arreguin J.C."/>
            <person name="Wawra S."/>
            <person name="Young S.K."/>
            <person name="Zeng Q."/>
            <person name="Dieguez-Uribeondo J."/>
            <person name="Russ C."/>
            <person name="Tyler B.M."/>
            <person name="van West P."/>
        </authorList>
    </citation>
    <scope>NUCLEOTIDE SEQUENCE [LARGE SCALE GENOMIC DNA]</scope>
    <source>
        <strain evidence="11 12">CBS 223.65</strain>
    </source>
</reference>
<dbReference type="Pfam" id="PF01432">
    <property type="entry name" value="Peptidase_M3"/>
    <property type="match status" value="1"/>
</dbReference>
<organism evidence="11 12">
    <name type="scientific">Saprolegnia parasitica (strain CBS 223.65)</name>
    <dbReference type="NCBI Taxonomy" id="695850"/>
    <lineage>
        <taxon>Eukaryota</taxon>
        <taxon>Sar</taxon>
        <taxon>Stramenopiles</taxon>
        <taxon>Oomycota</taxon>
        <taxon>Saprolegniomycetes</taxon>
        <taxon>Saprolegniales</taxon>
        <taxon>Saprolegniaceae</taxon>
        <taxon>Saprolegnia</taxon>
    </lineage>
</organism>
<dbReference type="RefSeq" id="XP_012196013.1">
    <property type="nucleotide sequence ID" value="XM_012340623.1"/>
</dbReference>
<dbReference type="Proteomes" id="UP000030745">
    <property type="component" value="Unassembled WGS sequence"/>
</dbReference>
<gene>
    <name evidence="11" type="ORF">SPRG_02066</name>
</gene>
<dbReference type="SUPFAM" id="SSF55486">
    <property type="entry name" value="Metalloproteases ('zincins'), catalytic domain"/>
    <property type="match status" value="1"/>
</dbReference>
<dbReference type="GO" id="GO:0005829">
    <property type="term" value="C:cytosol"/>
    <property type="evidence" value="ECO:0007669"/>
    <property type="project" value="UniProtKB-ARBA"/>
</dbReference>
<keyword evidence="6 9" id="KW-0482">Metalloprotease</keyword>
<dbReference type="GeneID" id="24124635"/>
<dbReference type="EC" id="3.4.24.70" evidence="8"/>
<dbReference type="PANTHER" id="PTHR43660">
    <property type="entry name" value="DIPEPTIDYL CARBOXYPEPTIDASE"/>
    <property type="match status" value="1"/>
</dbReference>
<dbReference type="InterPro" id="IPR045090">
    <property type="entry name" value="Pept_M3A_M3B"/>
</dbReference>
<sequence length="689" mass="77872">MATAQNNPLLADWSSQPFELPPFELIEASHFKPAIEAAQAAQLEELRQIAENPDEATFENTIVMFDRSGALYAKVLGVFYNLTSSCSPPELQAVEMELAGPLAGYQSKVTTFPGLFERIDAVYHARDAFAGEDLRLIERIHLDFVRSGARFDKETQARYNDIMQQLAELTTKFSQNVMTDESEVTIELSEAEMDGCPDDIIASAKQNAVDRNAADGVYIVTLSRSMVEPFLTYAKDRAVREKVFRAFTSRGELSPERDNNTIAIEILKLRIEQAQAHGYKTFADYQTSDTMAKTPEAVSELLNRVWAPAKVAANREREALEEYAASIGDEAHVEAWDWRYYSEKVRQLRYDIDESMVKPYFSLDRMVEAVFDVAFHLFGLRFILREDIKAYHPDVKVYEVRETTADDDDKLVAIFLHDNFCRPFKAGGAWMSEFRTQGRNVDDQGTNVIPVIINNNNFVKGAEGEPTLLSFDDCITLFHEFGHGCHGMLSDVKYNRLAGTAVLSDFVELPSQLMEHWVSEPEVLKKHARHYETDEPIPQSLLDKLIAAAKFDQGFGTVEYMACALMDQKLHQLDSVDGLDMLAFEKAELANLEMPTGIVMRHRIPHFTHLFASSGYAALYYVYLWAEVLDADAFDAFLESGDVFDSATAKRVRENIYSTGNSVHPMDAYRAFRGRDPVIEPMLKKKGLV</sequence>
<evidence type="ECO:0000256" key="6">
    <source>
        <dbReference type="ARBA" id="ARBA00023049"/>
    </source>
</evidence>
<protein>
    <recommendedName>
        <fullName evidence="8">oligopeptidase A</fullName>
        <ecNumber evidence="8">3.4.24.70</ecNumber>
    </recommendedName>
</protein>
<keyword evidence="12" id="KW-1185">Reference proteome</keyword>
<dbReference type="CDD" id="cd06456">
    <property type="entry name" value="M3A_DCP"/>
    <property type="match status" value="1"/>
</dbReference>
<keyword evidence="2 9" id="KW-0645">Protease</keyword>
<proteinExistence type="inferred from homology"/>
<evidence type="ECO:0000259" key="10">
    <source>
        <dbReference type="Pfam" id="PF01432"/>
    </source>
</evidence>
<dbReference type="Gene3D" id="1.10.1370.10">
    <property type="entry name" value="Neurolysin, domain 3"/>
    <property type="match status" value="1"/>
</dbReference>
<comment type="catalytic activity">
    <reaction evidence="7">
        <text>Hydrolysis of oligopeptides, with broad specificity. Gly or Ala commonly occur as P1 or P1' residues, but more distant residues are also important, as is shown by the fact that Z-Gly-Pro-Gly-|-Gly-Pro-Ala is cleaved, but not Z-(Gly)(5).</text>
        <dbReference type="EC" id="3.4.24.70"/>
    </reaction>
</comment>
<keyword evidence="4 9" id="KW-0378">Hydrolase</keyword>
<dbReference type="AlphaFoldDB" id="A0A067D2L1"/>
<dbReference type="VEuPathDB" id="FungiDB:SPRG_02066"/>
<evidence type="ECO:0000256" key="8">
    <source>
        <dbReference type="ARBA" id="ARBA00026100"/>
    </source>
</evidence>
<dbReference type="FunFam" id="3.40.390.10:FF:000009">
    <property type="entry name" value="Oligopeptidase A"/>
    <property type="match status" value="1"/>
</dbReference>
<dbReference type="OrthoDB" id="534666at2759"/>
<dbReference type="InterPro" id="IPR034005">
    <property type="entry name" value="M3A_DCP"/>
</dbReference>
<dbReference type="OMA" id="EPMLKNR"/>
<evidence type="ECO:0000313" key="12">
    <source>
        <dbReference type="Proteomes" id="UP000030745"/>
    </source>
</evidence>
<keyword evidence="3 9" id="KW-0479">Metal-binding</keyword>
<evidence type="ECO:0000256" key="4">
    <source>
        <dbReference type="ARBA" id="ARBA00022801"/>
    </source>
</evidence>
<name>A0A067D2L1_SAPPC</name>
<dbReference type="GO" id="GO:0004222">
    <property type="term" value="F:metalloendopeptidase activity"/>
    <property type="evidence" value="ECO:0007669"/>
    <property type="project" value="UniProtKB-EC"/>
</dbReference>
<dbReference type="GO" id="GO:0046872">
    <property type="term" value="F:metal ion binding"/>
    <property type="evidence" value="ECO:0007669"/>
    <property type="project" value="UniProtKB-UniRule"/>
</dbReference>
<comment type="similarity">
    <text evidence="1 9">Belongs to the peptidase M3 family.</text>
</comment>
<evidence type="ECO:0000256" key="2">
    <source>
        <dbReference type="ARBA" id="ARBA00022670"/>
    </source>
</evidence>